<proteinExistence type="predicted"/>
<feature type="transmembrane region" description="Helical" evidence="7">
    <location>
        <begin position="328"/>
        <end position="354"/>
    </location>
</feature>
<feature type="transmembrane region" description="Helical" evidence="7">
    <location>
        <begin position="272"/>
        <end position="294"/>
    </location>
</feature>
<dbReference type="InterPro" id="IPR036259">
    <property type="entry name" value="MFS_trans_sf"/>
</dbReference>
<accession>A0ABP4BBH5</accession>
<dbReference type="Pfam" id="PF07690">
    <property type="entry name" value="MFS_1"/>
    <property type="match status" value="1"/>
</dbReference>
<feature type="transmembrane region" description="Helical" evidence="7">
    <location>
        <begin position="366"/>
        <end position="389"/>
    </location>
</feature>
<dbReference type="InterPro" id="IPR020846">
    <property type="entry name" value="MFS_dom"/>
</dbReference>
<evidence type="ECO:0000313" key="9">
    <source>
        <dbReference type="EMBL" id="GAA0947368.1"/>
    </source>
</evidence>
<evidence type="ECO:0000256" key="7">
    <source>
        <dbReference type="SAM" id="Phobius"/>
    </source>
</evidence>
<comment type="subcellular location">
    <subcellularLocation>
        <location evidence="1">Cell membrane</location>
        <topology evidence="1">Multi-pass membrane protein</topology>
    </subcellularLocation>
</comment>
<gene>
    <name evidence="9" type="ORF">GCM10009559_46380</name>
</gene>
<dbReference type="SUPFAM" id="SSF103473">
    <property type="entry name" value="MFS general substrate transporter"/>
    <property type="match status" value="1"/>
</dbReference>
<evidence type="ECO:0000256" key="6">
    <source>
        <dbReference type="ARBA" id="ARBA00023136"/>
    </source>
</evidence>
<organism evidence="9 10">
    <name type="scientific">Pseudonocardia zijingensis</name>
    <dbReference type="NCBI Taxonomy" id="153376"/>
    <lineage>
        <taxon>Bacteria</taxon>
        <taxon>Bacillati</taxon>
        <taxon>Actinomycetota</taxon>
        <taxon>Actinomycetes</taxon>
        <taxon>Pseudonocardiales</taxon>
        <taxon>Pseudonocardiaceae</taxon>
        <taxon>Pseudonocardia</taxon>
    </lineage>
</organism>
<feature type="transmembrane region" description="Helical" evidence="7">
    <location>
        <begin position="191"/>
        <end position="210"/>
    </location>
</feature>
<keyword evidence="6 7" id="KW-0472">Membrane</keyword>
<name>A0ABP4BBH5_9PSEU</name>
<evidence type="ECO:0000256" key="4">
    <source>
        <dbReference type="ARBA" id="ARBA00022692"/>
    </source>
</evidence>
<dbReference type="PANTHER" id="PTHR43045:SF1">
    <property type="entry name" value="SHIKIMATE TRANSPORTER"/>
    <property type="match status" value="1"/>
</dbReference>
<feature type="transmembrane region" description="Helical" evidence="7">
    <location>
        <begin position="152"/>
        <end position="179"/>
    </location>
</feature>
<feature type="transmembrane region" description="Helical" evidence="7">
    <location>
        <begin position="112"/>
        <end position="131"/>
    </location>
</feature>
<evidence type="ECO:0000256" key="5">
    <source>
        <dbReference type="ARBA" id="ARBA00022989"/>
    </source>
</evidence>
<dbReference type="InterPro" id="IPR011701">
    <property type="entry name" value="MFS"/>
</dbReference>
<sequence>MSAPADRPPTQLRRAVTSSYLGSVIEYYDFLLYATASAVVFNTVFFPSVDPAAGVVASFGTLVAGYAAKPVGAALFGHFGDRIGRKRTLVVSMTVMGTVSVLIGLLPGYATIGVWAPVLLVLLRILQGIALGGEWGGSVLISTEHATSRRGLWASFTLSGAPSGTVLSTLALTVVAAAVGNDALVAWGWRIPFLLSAVLLAVGLFVRAKVEETPAFRQEREKARVPLVEVLRAHPRALLISVGMGAGAFVAQGTLTVFVITYAVAAGFTRSAVLNALTISSVVAAVGVVVFAALSDRIGRRPVVVAGAVGMAGWAFAIFPLIDSGSFALLLLAVVVGQGVVHTAMFGPMAALYAELFPARVRYTGASLGLGLAGIASGLAPLVFAALGAKPGDSLVVPVVLTVCCLLTVVCVRLVPETGSAPVAGAERVGEPA</sequence>
<feature type="transmembrane region" description="Helical" evidence="7">
    <location>
        <begin position="237"/>
        <end position="266"/>
    </location>
</feature>
<evidence type="ECO:0000313" key="10">
    <source>
        <dbReference type="Proteomes" id="UP001499967"/>
    </source>
</evidence>
<dbReference type="CDD" id="cd17369">
    <property type="entry name" value="MFS_ShiA_like"/>
    <property type="match status" value="1"/>
</dbReference>
<evidence type="ECO:0000256" key="1">
    <source>
        <dbReference type="ARBA" id="ARBA00004651"/>
    </source>
</evidence>
<feature type="transmembrane region" description="Helical" evidence="7">
    <location>
        <begin position="88"/>
        <end position="106"/>
    </location>
</feature>
<dbReference type="Proteomes" id="UP001499967">
    <property type="component" value="Unassembled WGS sequence"/>
</dbReference>
<evidence type="ECO:0000256" key="2">
    <source>
        <dbReference type="ARBA" id="ARBA00022448"/>
    </source>
</evidence>
<feature type="transmembrane region" description="Helical" evidence="7">
    <location>
        <begin position="395"/>
        <end position="415"/>
    </location>
</feature>
<keyword evidence="5 7" id="KW-1133">Transmembrane helix</keyword>
<feature type="transmembrane region" description="Helical" evidence="7">
    <location>
        <begin position="30"/>
        <end position="49"/>
    </location>
</feature>
<comment type="caution">
    <text evidence="9">The sequence shown here is derived from an EMBL/GenBank/DDBJ whole genome shotgun (WGS) entry which is preliminary data.</text>
</comment>
<protein>
    <submittedName>
        <fullName evidence="9">MFS transporter</fullName>
    </submittedName>
</protein>
<dbReference type="EMBL" id="BAAAHP010000137">
    <property type="protein sequence ID" value="GAA0947368.1"/>
    <property type="molecule type" value="Genomic_DNA"/>
</dbReference>
<feature type="domain" description="Major facilitator superfamily (MFS) profile" evidence="8">
    <location>
        <begin position="15"/>
        <end position="419"/>
    </location>
</feature>
<keyword evidence="3" id="KW-1003">Cell membrane</keyword>
<evidence type="ECO:0000256" key="3">
    <source>
        <dbReference type="ARBA" id="ARBA00022475"/>
    </source>
</evidence>
<keyword evidence="10" id="KW-1185">Reference proteome</keyword>
<feature type="transmembrane region" description="Helical" evidence="7">
    <location>
        <begin position="55"/>
        <end position="76"/>
    </location>
</feature>
<dbReference type="PROSITE" id="PS50850">
    <property type="entry name" value="MFS"/>
    <property type="match status" value="1"/>
</dbReference>
<dbReference type="RefSeq" id="WP_343943628.1">
    <property type="nucleotide sequence ID" value="NZ_BAAAHP010000137.1"/>
</dbReference>
<feature type="transmembrane region" description="Helical" evidence="7">
    <location>
        <begin position="303"/>
        <end position="322"/>
    </location>
</feature>
<reference evidence="10" key="1">
    <citation type="journal article" date="2019" name="Int. J. Syst. Evol. Microbiol.">
        <title>The Global Catalogue of Microorganisms (GCM) 10K type strain sequencing project: providing services to taxonomists for standard genome sequencing and annotation.</title>
        <authorList>
            <consortium name="The Broad Institute Genomics Platform"/>
            <consortium name="The Broad Institute Genome Sequencing Center for Infectious Disease"/>
            <person name="Wu L."/>
            <person name="Ma J."/>
        </authorList>
    </citation>
    <scope>NUCLEOTIDE SEQUENCE [LARGE SCALE GENOMIC DNA]</scope>
    <source>
        <strain evidence="10">JCM 11117</strain>
    </source>
</reference>
<evidence type="ECO:0000259" key="8">
    <source>
        <dbReference type="PROSITE" id="PS50850"/>
    </source>
</evidence>
<keyword evidence="2" id="KW-0813">Transport</keyword>
<dbReference type="Gene3D" id="1.20.1250.20">
    <property type="entry name" value="MFS general substrate transporter like domains"/>
    <property type="match status" value="1"/>
</dbReference>
<keyword evidence="4 7" id="KW-0812">Transmembrane</keyword>
<dbReference type="PANTHER" id="PTHR43045">
    <property type="entry name" value="SHIKIMATE TRANSPORTER"/>
    <property type="match status" value="1"/>
</dbReference>